<accession>A0A484B9V5</accession>
<dbReference type="Proteomes" id="UP000295192">
    <property type="component" value="Unassembled WGS sequence"/>
</dbReference>
<organism evidence="1 2">
    <name type="scientific">Drosophila navojoa</name>
    <name type="common">Fruit fly</name>
    <dbReference type="NCBI Taxonomy" id="7232"/>
    <lineage>
        <taxon>Eukaryota</taxon>
        <taxon>Metazoa</taxon>
        <taxon>Ecdysozoa</taxon>
        <taxon>Arthropoda</taxon>
        <taxon>Hexapoda</taxon>
        <taxon>Insecta</taxon>
        <taxon>Pterygota</taxon>
        <taxon>Neoptera</taxon>
        <taxon>Endopterygota</taxon>
        <taxon>Diptera</taxon>
        <taxon>Brachycera</taxon>
        <taxon>Muscomorpha</taxon>
        <taxon>Ephydroidea</taxon>
        <taxon>Drosophilidae</taxon>
        <taxon>Drosophila</taxon>
    </lineage>
</organism>
<evidence type="ECO:0000313" key="2">
    <source>
        <dbReference type="Proteomes" id="UP000295192"/>
    </source>
</evidence>
<dbReference type="AlphaFoldDB" id="A0A484B9V5"/>
<dbReference type="EMBL" id="LSRL02000077">
    <property type="protein sequence ID" value="TDG45498.1"/>
    <property type="molecule type" value="Genomic_DNA"/>
</dbReference>
<dbReference type="OrthoDB" id="7987047at2759"/>
<name>A0A484B9V5_DRONA</name>
<protein>
    <submittedName>
        <fullName evidence="1">Uncharacterized protein</fullName>
    </submittedName>
</protein>
<gene>
    <name evidence="1" type="ORF">AWZ03_008121</name>
</gene>
<evidence type="ECO:0000313" key="1">
    <source>
        <dbReference type="EMBL" id="TDG45498.1"/>
    </source>
</evidence>
<reference evidence="1 2" key="1">
    <citation type="journal article" date="2019" name="J. Hered.">
        <title>An Improved Genome Assembly for Drosophila navojoa, the Basal Species in the mojavensis Cluster.</title>
        <authorList>
            <person name="Vanderlinde T."/>
            <person name="Dupim E.G."/>
            <person name="Nazario-Yepiz N.O."/>
            <person name="Carvalho A.B."/>
        </authorList>
    </citation>
    <scope>NUCLEOTIDE SEQUENCE [LARGE SCALE GENOMIC DNA]</scope>
    <source>
        <strain evidence="1">Navoj_Jal97</strain>
        <tissue evidence="1">Whole organism</tissue>
    </source>
</reference>
<sequence length="99" mass="11792">MYSRVRYWRNDDILQEIDIESSQTAGKLLEVLKFLKDQYDLEWEAMEMVIRHLKNVASIDEAIMLMRIWLKSSRAEREDFSANLAEKFQAIEQHRAASQ</sequence>
<comment type="caution">
    <text evidence="1">The sequence shown here is derived from an EMBL/GenBank/DDBJ whole genome shotgun (WGS) entry which is preliminary data.</text>
</comment>
<proteinExistence type="predicted"/>
<keyword evidence="2" id="KW-1185">Reference proteome</keyword>